<reference evidence="4 5" key="1">
    <citation type="submission" date="2023-01" db="EMBL/GenBank/DDBJ databases">
        <title>Analysis of 21 Apiospora genomes using comparative genomics revels a genus with tremendous synthesis potential of carbohydrate active enzymes and secondary metabolites.</title>
        <authorList>
            <person name="Sorensen T."/>
        </authorList>
    </citation>
    <scope>NUCLEOTIDE SEQUENCE [LARGE SCALE GENOMIC DNA]</scope>
    <source>
        <strain evidence="4 5">CBS 135458</strain>
    </source>
</reference>
<evidence type="ECO:0000313" key="5">
    <source>
        <dbReference type="Proteomes" id="UP001480595"/>
    </source>
</evidence>
<feature type="compositionally biased region" description="Low complexity" evidence="2">
    <location>
        <begin position="260"/>
        <end position="272"/>
    </location>
</feature>
<protein>
    <recommendedName>
        <fullName evidence="3">WSC domain-containing protein</fullName>
    </recommendedName>
</protein>
<dbReference type="InterPro" id="IPR051589">
    <property type="entry name" value="Sialate-O-sulfotransferase"/>
</dbReference>
<dbReference type="PANTHER" id="PTHR45964:SF5">
    <property type="entry name" value="WSCD FAMILY MEMBER CG9164"/>
    <property type="match status" value="1"/>
</dbReference>
<feature type="domain" description="WSC" evidence="3">
    <location>
        <begin position="138"/>
        <end position="234"/>
    </location>
</feature>
<feature type="region of interest" description="Disordered" evidence="2">
    <location>
        <begin position="287"/>
        <end position="328"/>
    </location>
</feature>
<dbReference type="InterPro" id="IPR002889">
    <property type="entry name" value="WSC_carb-bd"/>
</dbReference>
<feature type="compositionally biased region" description="Pro residues" evidence="2">
    <location>
        <begin position="244"/>
        <end position="259"/>
    </location>
</feature>
<comment type="caution">
    <text evidence="4">The sequence shown here is derived from an EMBL/GenBank/DDBJ whole genome shotgun (WGS) entry which is preliminary data.</text>
</comment>
<feature type="compositionally biased region" description="Basic and acidic residues" evidence="2">
    <location>
        <begin position="288"/>
        <end position="307"/>
    </location>
</feature>
<evidence type="ECO:0000259" key="3">
    <source>
        <dbReference type="PROSITE" id="PS51212"/>
    </source>
</evidence>
<keyword evidence="1" id="KW-0677">Repeat</keyword>
<name>A0ABR1SUL0_9PEZI</name>
<evidence type="ECO:0000313" key="4">
    <source>
        <dbReference type="EMBL" id="KAK8038020.1"/>
    </source>
</evidence>
<organism evidence="4 5">
    <name type="scientific">Apiospora phragmitis</name>
    <dbReference type="NCBI Taxonomy" id="2905665"/>
    <lineage>
        <taxon>Eukaryota</taxon>
        <taxon>Fungi</taxon>
        <taxon>Dikarya</taxon>
        <taxon>Ascomycota</taxon>
        <taxon>Pezizomycotina</taxon>
        <taxon>Sordariomycetes</taxon>
        <taxon>Xylariomycetidae</taxon>
        <taxon>Amphisphaeriales</taxon>
        <taxon>Apiosporaceae</taxon>
        <taxon>Apiospora</taxon>
    </lineage>
</organism>
<dbReference type="SMART" id="SM00321">
    <property type="entry name" value="WSC"/>
    <property type="match status" value="2"/>
</dbReference>
<proteinExistence type="predicted"/>
<evidence type="ECO:0000256" key="1">
    <source>
        <dbReference type="ARBA" id="ARBA00022737"/>
    </source>
</evidence>
<dbReference type="RefSeq" id="XP_066707872.1">
    <property type="nucleotide sequence ID" value="XM_066866196.1"/>
</dbReference>
<sequence>MALAHPLSVPVSAVPDLAIQWVPELSPCTASFAPFTSLGCYNDTGSDEDLPMRSAANQYNMTQEDCWAICKGNAFRLAGLTYGGVCYCGPSIQVDQVDSSYCDMSCSGDANEQCGGSGYMTIFEDTTFPDAAGLTINDYTPIGCWADNLTDGRALGYPQDQLSGDTLTTEMCIQACLDAGFPYAGTEYASQCYCGVVQMSDTYLISSTSCNTPCNGNTNEICGGGGAISMYECKELESDQPCGYVPPPPPSSTSKPPPSSSSTSSSSTSSSSHHFATNKFSEASVFFIDEHPSAPNDDIHELSHAPNDDIQAPNDNIHEHSQAPNDNS</sequence>
<dbReference type="GeneID" id="92099259"/>
<keyword evidence="5" id="KW-1185">Reference proteome</keyword>
<gene>
    <name evidence="4" type="ORF">PG994_014787</name>
</gene>
<dbReference type="EMBL" id="JAQQWL010000016">
    <property type="protein sequence ID" value="KAK8038020.1"/>
    <property type="molecule type" value="Genomic_DNA"/>
</dbReference>
<feature type="region of interest" description="Disordered" evidence="2">
    <location>
        <begin position="242"/>
        <end position="274"/>
    </location>
</feature>
<dbReference type="Pfam" id="PF01822">
    <property type="entry name" value="WSC"/>
    <property type="match status" value="2"/>
</dbReference>
<dbReference type="PANTHER" id="PTHR45964">
    <property type="entry name" value="WSCD FAMILY MEMBER CG9164"/>
    <property type="match status" value="1"/>
</dbReference>
<accession>A0ABR1SUL0</accession>
<dbReference type="PROSITE" id="PS51212">
    <property type="entry name" value="WSC"/>
    <property type="match status" value="2"/>
</dbReference>
<dbReference type="Proteomes" id="UP001480595">
    <property type="component" value="Unassembled WGS sequence"/>
</dbReference>
<evidence type="ECO:0000256" key="2">
    <source>
        <dbReference type="SAM" id="MobiDB-lite"/>
    </source>
</evidence>
<feature type="domain" description="WSC" evidence="3">
    <location>
        <begin position="34"/>
        <end position="126"/>
    </location>
</feature>